<proteinExistence type="predicted"/>
<keyword evidence="1" id="KW-1185">Reference proteome</keyword>
<name>A0A1I7XFM1_HETBA</name>
<accession>A0A1I7XFM1</accession>
<dbReference type="AlphaFoldDB" id="A0A1I7XFM1"/>
<evidence type="ECO:0000313" key="2">
    <source>
        <dbReference type="WBParaSite" id="Hba_16475"/>
    </source>
</evidence>
<organism evidence="1 2">
    <name type="scientific">Heterorhabditis bacteriophora</name>
    <name type="common">Entomopathogenic nematode worm</name>
    <dbReference type="NCBI Taxonomy" id="37862"/>
    <lineage>
        <taxon>Eukaryota</taxon>
        <taxon>Metazoa</taxon>
        <taxon>Ecdysozoa</taxon>
        <taxon>Nematoda</taxon>
        <taxon>Chromadorea</taxon>
        <taxon>Rhabditida</taxon>
        <taxon>Rhabditina</taxon>
        <taxon>Rhabditomorpha</taxon>
        <taxon>Strongyloidea</taxon>
        <taxon>Heterorhabditidae</taxon>
        <taxon>Heterorhabditis</taxon>
    </lineage>
</organism>
<evidence type="ECO:0000313" key="1">
    <source>
        <dbReference type="Proteomes" id="UP000095283"/>
    </source>
</evidence>
<protein>
    <submittedName>
        <fullName evidence="2">Transposase</fullName>
    </submittedName>
</protein>
<reference evidence="2" key="1">
    <citation type="submission" date="2016-11" db="UniProtKB">
        <authorList>
            <consortium name="WormBaseParasite"/>
        </authorList>
    </citation>
    <scope>IDENTIFICATION</scope>
</reference>
<dbReference type="WBParaSite" id="Hba_16475">
    <property type="protein sequence ID" value="Hba_16475"/>
    <property type="gene ID" value="Hba_16475"/>
</dbReference>
<dbReference type="Proteomes" id="UP000095283">
    <property type="component" value="Unplaced"/>
</dbReference>
<sequence length="68" mass="8023">MEDNQSFAFRNLLDTWITHQCLLGNPVVHVLAPNKLRPILGFYDRQPSRREVVKKKKETEDQRIFSVV</sequence>